<name>A0A9D1KCJ5_9FIRM</name>
<sequence>MKKIIRNVIRCKSCGDIIESKYTHDYVTCKCGRCSVDGGHSYLRRSFCDSTDDYEELSEFEDANEKIDDKKSED</sequence>
<dbReference type="Proteomes" id="UP000886833">
    <property type="component" value="Unassembled WGS sequence"/>
</dbReference>
<accession>A0A9D1KCJ5</accession>
<evidence type="ECO:0000313" key="3">
    <source>
        <dbReference type="Proteomes" id="UP000886833"/>
    </source>
</evidence>
<proteinExistence type="predicted"/>
<reference evidence="2" key="2">
    <citation type="journal article" date="2021" name="PeerJ">
        <title>Extensive microbial diversity within the chicken gut microbiome revealed by metagenomics and culture.</title>
        <authorList>
            <person name="Gilroy R."/>
            <person name="Ravi A."/>
            <person name="Getino M."/>
            <person name="Pursley I."/>
            <person name="Horton D.L."/>
            <person name="Alikhan N.F."/>
            <person name="Baker D."/>
            <person name="Gharbi K."/>
            <person name="Hall N."/>
            <person name="Watson M."/>
            <person name="Adriaenssens E.M."/>
            <person name="Foster-Nyarko E."/>
            <person name="Jarju S."/>
            <person name="Secka A."/>
            <person name="Antonio M."/>
            <person name="Oren A."/>
            <person name="Chaudhuri R.R."/>
            <person name="La Ragione R."/>
            <person name="Hildebrand F."/>
            <person name="Pallen M.J."/>
        </authorList>
    </citation>
    <scope>NUCLEOTIDE SEQUENCE</scope>
    <source>
        <strain evidence="2">CHK195-26880</strain>
    </source>
</reference>
<organism evidence="2 3">
    <name type="scientific">Candidatus Onthousia faecipullorum</name>
    <dbReference type="NCBI Taxonomy" id="2840887"/>
    <lineage>
        <taxon>Bacteria</taxon>
        <taxon>Bacillati</taxon>
        <taxon>Bacillota</taxon>
        <taxon>Bacilli</taxon>
        <taxon>Candidatus Onthousia</taxon>
    </lineage>
</organism>
<gene>
    <name evidence="2" type="ORF">IAB59_07295</name>
</gene>
<dbReference type="Pfam" id="PF24749">
    <property type="entry name" value="DUF7695"/>
    <property type="match status" value="1"/>
</dbReference>
<feature type="domain" description="DUF7695" evidence="1">
    <location>
        <begin position="3"/>
        <end position="61"/>
    </location>
</feature>
<evidence type="ECO:0000259" key="1">
    <source>
        <dbReference type="Pfam" id="PF24749"/>
    </source>
</evidence>
<dbReference type="EMBL" id="DVKQ01000094">
    <property type="protein sequence ID" value="HIT38261.1"/>
    <property type="molecule type" value="Genomic_DNA"/>
</dbReference>
<dbReference type="AlphaFoldDB" id="A0A9D1KCJ5"/>
<reference evidence="2" key="1">
    <citation type="submission" date="2020-10" db="EMBL/GenBank/DDBJ databases">
        <authorList>
            <person name="Gilroy R."/>
        </authorList>
    </citation>
    <scope>NUCLEOTIDE SEQUENCE</scope>
    <source>
        <strain evidence="2">CHK195-26880</strain>
    </source>
</reference>
<dbReference type="InterPro" id="IPR056112">
    <property type="entry name" value="DUF7695"/>
</dbReference>
<evidence type="ECO:0000313" key="2">
    <source>
        <dbReference type="EMBL" id="HIT38261.1"/>
    </source>
</evidence>
<comment type="caution">
    <text evidence="2">The sequence shown here is derived from an EMBL/GenBank/DDBJ whole genome shotgun (WGS) entry which is preliminary data.</text>
</comment>
<protein>
    <recommendedName>
        <fullName evidence="1">DUF7695 domain-containing protein</fullName>
    </recommendedName>
</protein>